<dbReference type="InterPro" id="IPR043857">
    <property type="entry name" value="DUF5819"/>
</dbReference>
<sequence length="218" mass="25843">MKKKMITILIICLSIFTIFHFSIIALSTGPLNPVSMKQQNFFHSYMHPLLFQQWNLFAPEPVSHTDRIAIKVMNNQGDESEWFDIGRPLLDKNQNNSISPYNRAARIPTGLVQNLFEEEEIIAKFKEKSEDDSDKFLDKNEEKVRHENHIDQLYRFSFSMAQLIEHPNNIEKVKVRVINDTPVPYSKRNDQNYKTEELFVEYDWREFRGEFKEVVTIK</sequence>
<accession>A0ABR8QU34</accession>
<evidence type="ECO:0008006" key="3">
    <source>
        <dbReference type="Google" id="ProtNLM"/>
    </source>
</evidence>
<organism evidence="1 2">
    <name type="scientific">Cytobacillus stercorigallinarum</name>
    <dbReference type="NCBI Taxonomy" id="2762240"/>
    <lineage>
        <taxon>Bacteria</taxon>
        <taxon>Bacillati</taxon>
        <taxon>Bacillota</taxon>
        <taxon>Bacilli</taxon>
        <taxon>Bacillales</taxon>
        <taxon>Bacillaceae</taxon>
        <taxon>Cytobacillus</taxon>
    </lineage>
</organism>
<keyword evidence="2" id="KW-1185">Reference proteome</keyword>
<comment type="caution">
    <text evidence="1">The sequence shown here is derived from an EMBL/GenBank/DDBJ whole genome shotgun (WGS) entry which is preliminary data.</text>
</comment>
<dbReference type="EMBL" id="JACSQT010000010">
    <property type="protein sequence ID" value="MBD7938937.1"/>
    <property type="molecule type" value="Genomic_DNA"/>
</dbReference>
<protein>
    <recommendedName>
        <fullName evidence="3">DNA-directed RNA polymerase subunit beta</fullName>
    </recommendedName>
</protein>
<name>A0ABR8QU34_9BACI</name>
<reference evidence="1 2" key="1">
    <citation type="submission" date="2020-08" db="EMBL/GenBank/DDBJ databases">
        <title>A Genomic Blueprint of the Chicken Gut Microbiome.</title>
        <authorList>
            <person name="Gilroy R."/>
            <person name="Ravi A."/>
            <person name="Getino M."/>
            <person name="Pursley I."/>
            <person name="Horton D.L."/>
            <person name="Alikhan N.-F."/>
            <person name="Baker D."/>
            <person name="Gharbi K."/>
            <person name="Hall N."/>
            <person name="Watson M."/>
            <person name="Adriaenssens E.M."/>
            <person name="Foster-Nyarko E."/>
            <person name="Jarju S."/>
            <person name="Secka A."/>
            <person name="Antonio M."/>
            <person name="Oren A."/>
            <person name="Chaudhuri R."/>
            <person name="La Ragione R.M."/>
            <person name="Hildebrand F."/>
            <person name="Pallen M.J."/>
        </authorList>
    </citation>
    <scope>NUCLEOTIDE SEQUENCE [LARGE SCALE GENOMIC DNA]</scope>
    <source>
        <strain evidence="1 2">Sa5YUA1</strain>
    </source>
</reference>
<dbReference type="RefSeq" id="WP_191816637.1">
    <property type="nucleotide sequence ID" value="NZ_JACSQT010000010.1"/>
</dbReference>
<dbReference type="Proteomes" id="UP000657931">
    <property type="component" value="Unassembled WGS sequence"/>
</dbReference>
<proteinExistence type="predicted"/>
<evidence type="ECO:0000313" key="1">
    <source>
        <dbReference type="EMBL" id="MBD7938937.1"/>
    </source>
</evidence>
<dbReference type="Pfam" id="PF19136">
    <property type="entry name" value="DUF5819"/>
    <property type="match status" value="1"/>
</dbReference>
<evidence type="ECO:0000313" key="2">
    <source>
        <dbReference type="Proteomes" id="UP000657931"/>
    </source>
</evidence>
<gene>
    <name evidence="1" type="ORF">H9655_18025</name>
</gene>